<evidence type="ECO:0000313" key="5">
    <source>
        <dbReference type="EMBL" id="SDL50073.1"/>
    </source>
</evidence>
<dbReference type="CDD" id="cd07377">
    <property type="entry name" value="WHTH_GntR"/>
    <property type="match status" value="1"/>
</dbReference>
<dbReference type="EMBL" id="FNFO01000006">
    <property type="protein sequence ID" value="SDL50073.1"/>
    <property type="molecule type" value="Genomic_DNA"/>
</dbReference>
<organism evidence="5 6">
    <name type="scientific">Catalinimonas alkaloidigena</name>
    <dbReference type="NCBI Taxonomy" id="1075417"/>
    <lineage>
        <taxon>Bacteria</taxon>
        <taxon>Pseudomonadati</taxon>
        <taxon>Bacteroidota</taxon>
        <taxon>Cytophagia</taxon>
        <taxon>Cytophagales</taxon>
        <taxon>Catalimonadaceae</taxon>
        <taxon>Catalinimonas</taxon>
    </lineage>
</organism>
<dbReference type="GO" id="GO:0003700">
    <property type="term" value="F:DNA-binding transcription factor activity"/>
    <property type="evidence" value="ECO:0007669"/>
    <property type="project" value="InterPro"/>
</dbReference>
<evidence type="ECO:0000256" key="3">
    <source>
        <dbReference type="ARBA" id="ARBA00023163"/>
    </source>
</evidence>
<dbReference type="InterPro" id="IPR036388">
    <property type="entry name" value="WH-like_DNA-bd_sf"/>
</dbReference>
<gene>
    <name evidence="5" type="ORF">SAMN05421823_106186</name>
</gene>
<dbReference type="Gene3D" id="3.40.50.2300">
    <property type="match status" value="2"/>
</dbReference>
<dbReference type="Pfam" id="PF00392">
    <property type="entry name" value="GntR"/>
    <property type="match status" value="1"/>
</dbReference>
<keyword evidence="1" id="KW-0805">Transcription regulation</keyword>
<dbReference type="InterPro" id="IPR046335">
    <property type="entry name" value="LacI/GalR-like_sensor"/>
</dbReference>
<dbReference type="AlphaFoldDB" id="A0A1G9KKY6"/>
<dbReference type="STRING" id="1075417.SAMN05421823_106186"/>
<evidence type="ECO:0000313" key="6">
    <source>
        <dbReference type="Proteomes" id="UP000198510"/>
    </source>
</evidence>
<evidence type="ECO:0000256" key="1">
    <source>
        <dbReference type="ARBA" id="ARBA00023015"/>
    </source>
</evidence>
<reference evidence="5 6" key="1">
    <citation type="submission" date="2016-10" db="EMBL/GenBank/DDBJ databases">
        <authorList>
            <person name="de Groot N.N."/>
        </authorList>
    </citation>
    <scope>NUCLEOTIDE SEQUENCE [LARGE SCALE GENOMIC DNA]</scope>
    <source>
        <strain evidence="5 6">DSM 25186</strain>
    </source>
</reference>
<dbReference type="Gene3D" id="1.10.10.10">
    <property type="entry name" value="Winged helix-like DNA-binding domain superfamily/Winged helix DNA-binding domain"/>
    <property type="match status" value="1"/>
</dbReference>
<keyword evidence="6" id="KW-1185">Reference proteome</keyword>
<dbReference type="SUPFAM" id="SSF46785">
    <property type="entry name" value="Winged helix' DNA-binding domain"/>
    <property type="match status" value="1"/>
</dbReference>
<dbReference type="Proteomes" id="UP000198510">
    <property type="component" value="Unassembled WGS sequence"/>
</dbReference>
<evidence type="ECO:0000256" key="2">
    <source>
        <dbReference type="ARBA" id="ARBA00023125"/>
    </source>
</evidence>
<sequence>MNPIEEADLLHRIRVDEKLYTPKYKQIIRSVLHEIRDGNLKVGDQLPSINAVSIEHLLSRETVVRAYNELRERGIIESRHGKGYYIKSEAIHETYNVCLLFNKLSAHKKTIYDAIVQSFGNQARIDLYVYHNDFETFKSLINRHAANYTHFIIISHFYGLNRPVSEALKQIPHDKIVILDREIKNLHASYAAVYQNFSEDLYRVLTEAGNDLRKYDRLNLVFPDSSYHPLDIKRGFTDFCEYNGFNYRVLPEFQYEALQIKEAYILMEEHDLVSLLRTAKERNLELGKDIGVISYNESPLKEFIAGGLTVVSTDFQKMGETAAEMVLEGRTDKVENPFVLIRRKSL</sequence>
<evidence type="ECO:0000259" key="4">
    <source>
        <dbReference type="PROSITE" id="PS50949"/>
    </source>
</evidence>
<dbReference type="RefSeq" id="WP_089683928.1">
    <property type="nucleotide sequence ID" value="NZ_FNFO01000006.1"/>
</dbReference>
<dbReference type="SMART" id="SM00345">
    <property type="entry name" value="HTH_GNTR"/>
    <property type="match status" value="1"/>
</dbReference>
<dbReference type="GO" id="GO:0003677">
    <property type="term" value="F:DNA binding"/>
    <property type="evidence" value="ECO:0007669"/>
    <property type="project" value="UniProtKB-KW"/>
</dbReference>
<dbReference type="InterPro" id="IPR036390">
    <property type="entry name" value="WH_DNA-bd_sf"/>
</dbReference>
<dbReference type="PROSITE" id="PS50949">
    <property type="entry name" value="HTH_GNTR"/>
    <property type="match status" value="1"/>
</dbReference>
<dbReference type="OrthoDB" id="742238at2"/>
<dbReference type="InterPro" id="IPR000524">
    <property type="entry name" value="Tscrpt_reg_HTH_GntR"/>
</dbReference>
<keyword evidence="2" id="KW-0238">DNA-binding</keyword>
<accession>A0A1G9KKY6</accession>
<keyword evidence="3" id="KW-0804">Transcription</keyword>
<proteinExistence type="predicted"/>
<feature type="domain" description="HTH gntR-type" evidence="4">
    <location>
        <begin position="21"/>
        <end position="89"/>
    </location>
</feature>
<dbReference type="Pfam" id="PF13377">
    <property type="entry name" value="Peripla_BP_3"/>
    <property type="match status" value="1"/>
</dbReference>
<dbReference type="SUPFAM" id="SSF53822">
    <property type="entry name" value="Periplasmic binding protein-like I"/>
    <property type="match status" value="1"/>
</dbReference>
<dbReference type="PANTHER" id="PTHR38445:SF10">
    <property type="entry name" value="GNTR-FAMILY TRANSCRIPTIONAL REGULATOR"/>
    <property type="match status" value="1"/>
</dbReference>
<dbReference type="InterPro" id="IPR028082">
    <property type="entry name" value="Peripla_BP_I"/>
</dbReference>
<protein>
    <submittedName>
        <fullName evidence="5">Substrate-binding protein-like domain-containing protein</fullName>
    </submittedName>
</protein>
<name>A0A1G9KKY6_9BACT</name>
<dbReference type="PANTHER" id="PTHR38445">
    <property type="entry name" value="HTH-TYPE TRANSCRIPTIONAL REPRESSOR YTRA"/>
    <property type="match status" value="1"/>
</dbReference>